<feature type="compositionally biased region" description="Basic and acidic residues" evidence="1">
    <location>
        <begin position="1"/>
        <end position="13"/>
    </location>
</feature>
<accession>A0A7X5VE50</accession>
<evidence type="ECO:0000313" key="3">
    <source>
        <dbReference type="Proteomes" id="UP000555407"/>
    </source>
</evidence>
<evidence type="ECO:0000313" key="2">
    <source>
        <dbReference type="EMBL" id="NIK59116.1"/>
    </source>
</evidence>
<reference evidence="2 3" key="1">
    <citation type="submission" date="2020-03" db="EMBL/GenBank/DDBJ databases">
        <title>Sequencing the genomes of 1000 actinobacteria strains.</title>
        <authorList>
            <person name="Klenk H.-P."/>
        </authorList>
    </citation>
    <scope>NUCLEOTIDE SEQUENCE [LARGE SCALE GENOMIC DNA]</scope>
    <source>
        <strain evidence="2 3">DSM 45490</strain>
    </source>
</reference>
<dbReference type="AlphaFoldDB" id="A0A7X5VE50"/>
<sequence length="45" mass="4823">MDDGGRRAGHEGGRWTASSPPNLDVSGSRPNPGTASTYIKQLLRR</sequence>
<keyword evidence="3" id="KW-1185">Reference proteome</keyword>
<feature type="region of interest" description="Disordered" evidence="1">
    <location>
        <begin position="1"/>
        <end position="45"/>
    </location>
</feature>
<dbReference type="Proteomes" id="UP000555407">
    <property type="component" value="Unassembled WGS sequence"/>
</dbReference>
<comment type="caution">
    <text evidence="2">The sequence shown here is derived from an EMBL/GenBank/DDBJ whole genome shotgun (WGS) entry which is preliminary data.</text>
</comment>
<feature type="compositionally biased region" description="Polar residues" evidence="1">
    <location>
        <begin position="28"/>
        <end position="39"/>
    </location>
</feature>
<evidence type="ECO:0000256" key="1">
    <source>
        <dbReference type="SAM" id="MobiDB-lite"/>
    </source>
</evidence>
<dbReference type="EMBL" id="JAASRO010000001">
    <property type="protein sequence ID" value="NIK59116.1"/>
    <property type="molecule type" value="Genomic_DNA"/>
</dbReference>
<organism evidence="2 3">
    <name type="scientific">Kribbella shirazensis</name>
    <dbReference type="NCBI Taxonomy" id="1105143"/>
    <lineage>
        <taxon>Bacteria</taxon>
        <taxon>Bacillati</taxon>
        <taxon>Actinomycetota</taxon>
        <taxon>Actinomycetes</taxon>
        <taxon>Propionibacteriales</taxon>
        <taxon>Kribbellaceae</taxon>
        <taxon>Kribbella</taxon>
    </lineage>
</organism>
<gene>
    <name evidence="2" type="ORF">BJY22_004833</name>
</gene>
<proteinExistence type="predicted"/>
<name>A0A7X5VE50_9ACTN</name>
<protein>
    <submittedName>
        <fullName evidence="2">Uncharacterized protein</fullName>
    </submittedName>
</protein>